<evidence type="ECO:0000313" key="15">
    <source>
        <dbReference type="Proteomes" id="UP000757232"/>
    </source>
</evidence>
<dbReference type="PROSITE" id="PS00107">
    <property type="entry name" value="PROTEIN_KINASE_ATP"/>
    <property type="match status" value="1"/>
</dbReference>
<evidence type="ECO:0000256" key="8">
    <source>
        <dbReference type="PIRSR" id="PIRSR630616-2"/>
    </source>
</evidence>
<keyword evidence="3" id="KW-0808">Transferase</keyword>
<feature type="region of interest" description="Disordered" evidence="11">
    <location>
        <begin position="497"/>
        <end position="524"/>
    </location>
</feature>
<proteinExistence type="inferred from homology"/>
<keyword evidence="2" id="KW-0723">Serine/threonine-protein kinase</keyword>
<evidence type="ECO:0000256" key="6">
    <source>
        <dbReference type="ARBA" id="ARBA00022840"/>
    </source>
</evidence>
<reference evidence="14" key="1">
    <citation type="submission" date="2016-06" db="EMBL/GenBank/DDBJ databases">
        <title>Draft Genome sequence of the fungus Inonotus baumii.</title>
        <authorList>
            <person name="Zhu H."/>
            <person name="Lin W."/>
        </authorList>
    </citation>
    <scope>NUCLEOTIDE SEQUENCE</scope>
    <source>
        <strain evidence="14">821</strain>
    </source>
</reference>
<dbReference type="GO" id="GO:0005524">
    <property type="term" value="F:ATP binding"/>
    <property type="evidence" value="ECO:0007669"/>
    <property type="project" value="UniProtKB-UniRule"/>
</dbReference>
<evidence type="ECO:0000313" key="14">
    <source>
        <dbReference type="EMBL" id="OCB89398.1"/>
    </source>
</evidence>
<feature type="domain" description="FHA" evidence="12">
    <location>
        <begin position="66"/>
        <end position="115"/>
    </location>
</feature>
<dbReference type="SUPFAM" id="SSF49879">
    <property type="entry name" value="SMAD/FHA domain"/>
    <property type="match status" value="1"/>
</dbReference>
<dbReference type="InterPro" id="IPR008984">
    <property type="entry name" value="SMAD_FHA_dom_sf"/>
</dbReference>
<keyword evidence="6 8" id="KW-0067">ATP-binding</keyword>
<protein>
    <submittedName>
        <fullName evidence="14">Pkinase-domain-containing protein</fullName>
    </submittedName>
</protein>
<feature type="domain" description="Protein kinase" evidence="13">
    <location>
        <begin position="163"/>
        <end position="425"/>
    </location>
</feature>
<evidence type="ECO:0000256" key="4">
    <source>
        <dbReference type="ARBA" id="ARBA00022741"/>
    </source>
</evidence>
<dbReference type="PROSITE" id="PS50011">
    <property type="entry name" value="PROTEIN_KINASE_DOM"/>
    <property type="match status" value="1"/>
</dbReference>
<keyword evidence="15" id="KW-1185">Reference proteome</keyword>
<dbReference type="Gene3D" id="2.60.200.20">
    <property type="match status" value="1"/>
</dbReference>
<organism evidence="14 15">
    <name type="scientific">Sanghuangporus baumii</name>
    <name type="common">Phellinus baumii</name>
    <dbReference type="NCBI Taxonomy" id="108892"/>
    <lineage>
        <taxon>Eukaryota</taxon>
        <taxon>Fungi</taxon>
        <taxon>Dikarya</taxon>
        <taxon>Basidiomycota</taxon>
        <taxon>Agaricomycotina</taxon>
        <taxon>Agaricomycetes</taxon>
        <taxon>Hymenochaetales</taxon>
        <taxon>Hymenochaetaceae</taxon>
        <taxon>Sanghuangporus</taxon>
    </lineage>
</organism>
<evidence type="ECO:0000256" key="3">
    <source>
        <dbReference type="ARBA" id="ARBA00022679"/>
    </source>
</evidence>
<keyword evidence="4 8" id="KW-0547">Nucleotide-binding</keyword>
<dbReference type="InterPro" id="IPR000719">
    <property type="entry name" value="Prot_kinase_dom"/>
</dbReference>
<feature type="cross-link" description="Glycyl lysine isopeptide (Lys-Gly) (interchain with G-Cter in SUMO2)" evidence="9">
    <location>
        <position position="290"/>
    </location>
</feature>
<evidence type="ECO:0000259" key="12">
    <source>
        <dbReference type="PROSITE" id="PS50006"/>
    </source>
</evidence>
<comment type="caution">
    <text evidence="14">The sequence shown here is derived from an EMBL/GenBank/DDBJ whole genome shotgun (WGS) entry which is preliminary data.</text>
</comment>
<evidence type="ECO:0000256" key="2">
    <source>
        <dbReference type="ARBA" id="ARBA00022527"/>
    </source>
</evidence>
<feature type="binding site" evidence="8">
    <location>
        <begin position="292"/>
        <end position="293"/>
    </location>
    <ligand>
        <name>ATP</name>
        <dbReference type="ChEBI" id="CHEBI:30616"/>
    </ligand>
</feature>
<evidence type="ECO:0000256" key="10">
    <source>
        <dbReference type="PROSITE-ProRule" id="PRU10141"/>
    </source>
</evidence>
<dbReference type="GO" id="GO:0004674">
    <property type="term" value="F:protein serine/threonine kinase activity"/>
    <property type="evidence" value="ECO:0007669"/>
    <property type="project" value="UniProtKB-KW"/>
</dbReference>
<dbReference type="PANTHER" id="PTHR24350">
    <property type="entry name" value="SERINE/THREONINE-PROTEIN KINASE IAL-RELATED"/>
    <property type="match status" value="1"/>
</dbReference>
<dbReference type="FunFam" id="3.30.200.20:FF:000042">
    <property type="entry name" value="Aurora kinase A"/>
    <property type="match status" value="1"/>
</dbReference>
<dbReference type="PROSITE" id="PS50006">
    <property type="entry name" value="FHA_DOMAIN"/>
    <property type="match status" value="1"/>
</dbReference>
<dbReference type="InterPro" id="IPR030616">
    <property type="entry name" value="Aur-like"/>
</dbReference>
<dbReference type="Gene3D" id="1.10.510.10">
    <property type="entry name" value="Transferase(Phosphotransferase) domain 1"/>
    <property type="match status" value="1"/>
</dbReference>
<dbReference type="CDD" id="cd05117">
    <property type="entry name" value="STKc_CAMK"/>
    <property type="match status" value="1"/>
</dbReference>
<evidence type="ECO:0000256" key="1">
    <source>
        <dbReference type="ARBA" id="ARBA00005575"/>
    </source>
</evidence>
<dbReference type="InterPro" id="IPR017441">
    <property type="entry name" value="Protein_kinase_ATP_BS"/>
</dbReference>
<dbReference type="InterPro" id="IPR008271">
    <property type="entry name" value="Ser/Thr_kinase_AS"/>
</dbReference>
<dbReference type="InterPro" id="IPR011009">
    <property type="entry name" value="Kinase-like_dom_sf"/>
</dbReference>
<feature type="region of interest" description="Disordered" evidence="11">
    <location>
        <begin position="454"/>
        <end position="482"/>
    </location>
</feature>
<dbReference type="SUPFAM" id="SSF56112">
    <property type="entry name" value="Protein kinase-like (PK-like)"/>
    <property type="match status" value="1"/>
</dbReference>
<dbReference type="Pfam" id="PF00069">
    <property type="entry name" value="Pkinase"/>
    <property type="match status" value="1"/>
</dbReference>
<dbReference type="EMBL" id="LNZH02000157">
    <property type="protein sequence ID" value="OCB89398.1"/>
    <property type="molecule type" value="Genomic_DNA"/>
</dbReference>
<dbReference type="SMART" id="SM00220">
    <property type="entry name" value="S_TKc"/>
    <property type="match status" value="1"/>
</dbReference>
<feature type="compositionally biased region" description="Polar residues" evidence="11">
    <location>
        <begin position="613"/>
        <end position="632"/>
    </location>
</feature>
<evidence type="ECO:0000259" key="13">
    <source>
        <dbReference type="PROSITE" id="PS50011"/>
    </source>
</evidence>
<sequence length="667" mass="73148">MYAQSPYDDAGFDPYAVSQFEQTQQTQQASQSQVVPEAWDDTLWGILTPFHHLLPRIFFKKEKTSVSIGRGHENDVALKSLKISNRHCVLAWDGTRNVLVRDTSSNGTWINGSRIGRGMTAMLQEGNEIIFGPYSQAITPDNHRYIFRYLADGLPQGGVHQYYDIGTEIGRGSFATVYRAVGREDGQLYAIKMISRNRLRTNSEPASNVFLKEIAILEPLRHPNICQLKATFQETDNIVLVLEYVGGGDLLDYIISRGGLSEGEARRLTFQLCKALKYIHARSIAHRDLKPENILMTKDDPPNLKLADFGLAKAVDSVTQFRTMCGTPVYLAPEVILRDSREAYNHKVDSWSVGVIVFAMIANAQPFLDDDASVIAIRFRRRYIDWPLVEDHNISPDCRNFLDVLLEENPAERLSCTDALRHPWLAPLSASEPEALDDPGNDSIFSVMANAGSFTETMSTPRPPPHEPLAKETPASQELRSTGITGNFEQIRMDEAPPPETEAVSEVQPYAPSQGDPSAGRSPVRRLERRPMQIAEFDASGHLTPFHPFAASSADPSPVLVGDVKGNGNGTGSDAQSEGDPVSPTEQNAETSSTARKGEDGTAEGVGNDEPVLSSTPGTDIENENGQASTSNARKRSAPGSQESEDASMHDEAPTKRTRAVSADVAA</sequence>
<dbReference type="Pfam" id="PF00498">
    <property type="entry name" value="FHA"/>
    <property type="match status" value="1"/>
</dbReference>
<feature type="binding site" evidence="8 10">
    <location>
        <position position="192"/>
    </location>
    <ligand>
        <name>ATP</name>
        <dbReference type="ChEBI" id="CHEBI:30616"/>
    </ligand>
</feature>
<name>A0A9Q5I0G1_SANBA</name>
<dbReference type="InterPro" id="IPR000253">
    <property type="entry name" value="FHA_dom"/>
</dbReference>
<feature type="active site" description="Proton acceptor" evidence="7">
    <location>
        <position position="288"/>
    </location>
</feature>
<accession>A0A9Q5I0G1</accession>
<feature type="binding site" evidence="8">
    <location>
        <position position="308"/>
    </location>
    <ligand>
        <name>ATP</name>
        <dbReference type="ChEBI" id="CHEBI:30616"/>
    </ligand>
</feature>
<dbReference type="AlphaFoldDB" id="A0A9Q5I0G1"/>
<evidence type="ECO:0000256" key="11">
    <source>
        <dbReference type="SAM" id="MobiDB-lite"/>
    </source>
</evidence>
<dbReference type="SMART" id="SM00240">
    <property type="entry name" value="FHA"/>
    <property type="match status" value="1"/>
</dbReference>
<evidence type="ECO:0000256" key="7">
    <source>
        <dbReference type="PIRSR" id="PIRSR630616-1"/>
    </source>
</evidence>
<dbReference type="PROSITE" id="PS00108">
    <property type="entry name" value="PROTEIN_KINASE_ST"/>
    <property type="match status" value="1"/>
</dbReference>
<dbReference type="Proteomes" id="UP000757232">
    <property type="component" value="Unassembled WGS sequence"/>
</dbReference>
<evidence type="ECO:0000256" key="9">
    <source>
        <dbReference type="PIRSR" id="PIRSR630616-3"/>
    </source>
</evidence>
<dbReference type="OrthoDB" id="10252171at2759"/>
<feature type="compositionally biased region" description="Polar residues" evidence="11">
    <location>
        <begin position="584"/>
        <end position="595"/>
    </location>
</feature>
<comment type="similarity">
    <text evidence="1">Belongs to the protein kinase superfamily. CAMK Ser/Thr protein kinase family. CHEK2 subfamily.</text>
</comment>
<gene>
    <name evidence="14" type="ORF">A7U60_g3489</name>
</gene>
<dbReference type="FunFam" id="1.10.510.10:FF:000571">
    <property type="entry name" value="Maternal embryonic leucine zipper kinase"/>
    <property type="match status" value="1"/>
</dbReference>
<keyword evidence="5" id="KW-0418">Kinase</keyword>
<evidence type="ECO:0000256" key="5">
    <source>
        <dbReference type="ARBA" id="ARBA00022777"/>
    </source>
</evidence>
<feature type="region of interest" description="Disordered" evidence="11">
    <location>
        <begin position="548"/>
        <end position="667"/>
    </location>
</feature>